<name>A0A1F6U2F3_9PROT</name>
<evidence type="ECO:0000313" key="1">
    <source>
        <dbReference type="EMBL" id="OGI51555.1"/>
    </source>
</evidence>
<comment type="caution">
    <text evidence="1">The sequence shown here is derived from an EMBL/GenBank/DDBJ whole genome shotgun (WGS) entry which is preliminary data.</text>
</comment>
<dbReference type="Proteomes" id="UP000179037">
    <property type="component" value="Unassembled WGS sequence"/>
</dbReference>
<dbReference type="EMBL" id="MFTC01000038">
    <property type="protein sequence ID" value="OGI51555.1"/>
    <property type="molecule type" value="Genomic_DNA"/>
</dbReference>
<proteinExistence type="predicted"/>
<evidence type="ECO:0000313" key="2">
    <source>
        <dbReference type="Proteomes" id="UP000179037"/>
    </source>
</evidence>
<reference evidence="1 2" key="1">
    <citation type="journal article" date="2016" name="Nat. Commun.">
        <title>Thousands of microbial genomes shed light on interconnected biogeochemical processes in an aquifer system.</title>
        <authorList>
            <person name="Anantharaman K."/>
            <person name="Brown C.T."/>
            <person name="Hug L.A."/>
            <person name="Sharon I."/>
            <person name="Castelle C.J."/>
            <person name="Probst A.J."/>
            <person name="Thomas B.C."/>
            <person name="Singh A."/>
            <person name="Wilkins M.J."/>
            <person name="Karaoz U."/>
            <person name="Brodie E.L."/>
            <person name="Williams K.H."/>
            <person name="Hubbard S.S."/>
            <person name="Banfield J.F."/>
        </authorList>
    </citation>
    <scope>NUCLEOTIDE SEQUENCE [LARGE SCALE GENOMIC DNA]</scope>
</reference>
<dbReference type="STRING" id="1817768.A3A87_00450"/>
<gene>
    <name evidence="1" type="ORF">A3A87_00450</name>
</gene>
<sequence>MSTPVFGIRVECYAGHRGEEEPRRFWLGERPVAVAEILDRWLSPEHRYFKVRGDDAGTYILRHDARAERWELTLFESRPG</sequence>
<protein>
    <submittedName>
        <fullName evidence="1">Uncharacterized protein</fullName>
    </submittedName>
</protein>
<dbReference type="AlphaFoldDB" id="A0A1F6U2F3"/>
<accession>A0A1F6U2F3</accession>
<organism evidence="1 2">
    <name type="scientific">Candidatus Muproteobacteria bacterium RIFCSPLOWO2_01_FULL_60_18</name>
    <dbReference type="NCBI Taxonomy" id="1817768"/>
    <lineage>
        <taxon>Bacteria</taxon>
        <taxon>Pseudomonadati</taxon>
        <taxon>Pseudomonadota</taxon>
        <taxon>Candidatus Muproteobacteria</taxon>
    </lineage>
</organism>